<comment type="pathway">
    <text evidence="1 8">Amino-acid biosynthesis; L-histidine biosynthesis; L-histidine from 5-phospho-alpha-D-ribose 1-diphosphate: step 8/9.</text>
</comment>
<dbReference type="CDD" id="cd12110">
    <property type="entry name" value="PHP_HisPPase_Hisj_like"/>
    <property type="match status" value="1"/>
</dbReference>
<accession>A0A941F1X2</accession>
<dbReference type="EMBL" id="JAGTAR010000005">
    <property type="protein sequence ID" value="MBR8534847.1"/>
    <property type="molecule type" value="Genomic_DNA"/>
</dbReference>
<evidence type="ECO:0000256" key="7">
    <source>
        <dbReference type="ARBA" id="ARBA00049158"/>
    </source>
</evidence>
<dbReference type="InterPro" id="IPR004013">
    <property type="entry name" value="PHP_dom"/>
</dbReference>
<dbReference type="GO" id="GO:0004401">
    <property type="term" value="F:histidinol-phosphatase activity"/>
    <property type="evidence" value="ECO:0007669"/>
    <property type="project" value="UniProtKB-UniRule"/>
</dbReference>
<keyword evidence="6 8" id="KW-0368">Histidine biosynthesis</keyword>
<feature type="domain" description="PHP" evidence="9">
    <location>
        <begin position="6"/>
        <end position="209"/>
    </location>
</feature>
<evidence type="ECO:0000313" key="10">
    <source>
        <dbReference type="EMBL" id="MBR8534847.1"/>
    </source>
</evidence>
<dbReference type="PANTHER" id="PTHR21039:SF0">
    <property type="entry name" value="HISTIDINOL-PHOSPHATASE"/>
    <property type="match status" value="1"/>
</dbReference>
<evidence type="ECO:0000313" key="11">
    <source>
        <dbReference type="Proteomes" id="UP000679220"/>
    </source>
</evidence>
<evidence type="ECO:0000256" key="3">
    <source>
        <dbReference type="ARBA" id="ARBA00013085"/>
    </source>
</evidence>
<keyword evidence="5 8" id="KW-0378">Hydrolase</keyword>
<dbReference type="GO" id="GO:0000105">
    <property type="term" value="P:L-histidine biosynthetic process"/>
    <property type="evidence" value="ECO:0007669"/>
    <property type="project" value="UniProtKB-UniRule"/>
</dbReference>
<comment type="similarity">
    <text evidence="2 8">Belongs to the PHP hydrolase family. HisK subfamily.</text>
</comment>
<proteinExistence type="inferred from homology"/>
<dbReference type="NCBIfam" id="TIGR01856">
    <property type="entry name" value="hisJ_fam"/>
    <property type="match status" value="1"/>
</dbReference>
<dbReference type="AlphaFoldDB" id="A0A941F1X2"/>
<evidence type="ECO:0000256" key="1">
    <source>
        <dbReference type="ARBA" id="ARBA00004970"/>
    </source>
</evidence>
<keyword evidence="11" id="KW-1185">Reference proteome</keyword>
<reference evidence="10" key="1">
    <citation type="journal article" date="2018" name="Int. J. Syst. Evol. Microbiol.">
        <title>Carboxylicivirga sediminis sp. nov., isolated from coastal sediment.</title>
        <authorList>
            <person name="Wang F.Q."/>
            <person name="Ren L.H."/>
            <person name="Zou R.J."/>
            <person name="Sun Y.Z."/>
            <person name="Liu X.J."/>
            <person name="Jiang F."/>
            <person name="Liu L.J."/>
        </authorList>
    </citation>
    <scope>NUCLEOTIDE SEQUENCE</scope>
    <source>
        <strain evidence="10">JR1</strain>
    </source>
</reference>
<sequence>MKYFSYHTHSSFCDGKASVEEVCISAIEQGLSSLGFSSHAPVMFETAWAMRFEDLSAYVKEVERCKIKYKDQIKIYRSLEADYIGEGRSIPFNELRKLGQLDYLIGSVHLVTNPAKHDGLWFLDGPSTNYDKGIEQCFDGDARRAVEQYFAQIREMVQLQQPDVIAHMDKVVMNNKNGYFFESDSWYKDAMEETLQVIAASSVIVEVNTRGIYRGKYHTWFPNENVIQRCVELDIPLTVSVDAHHPSELCSGFSEAAAGLKSAGCEYLSVFEGKAWKQIPISDVISDK</sequence>
<evidence type="ECO:0000256" key="8">
    <source>
        <dbReference type="RuleBase" id="RU366003"/>
    </source>
</evidence>
<keyword evidence="4 8" id="KW-0028">Amino-acid biosynthesis</keyword>
<reference evidence="10" key="2">
    <citation type="submission" date="2021-04" db="EMBL/GenBank/DDBJ databases">
        <authorList>
            <person name="Zhang T."/>
            <person name="Zhang Y."/>
            <person name="Lu D."/>
            <person name="Zuo D."/>
            <person name="Du Z."/>
        </authorList>
    </citation>
    <scope>NUCLEOTIDE SEQUENCE</scope>
    <source>
        <strain evidence="10">JR1</strain>
    </source>
</reference>
<dbReference type="InterPro" id="IPR016195">
    <property type="entry name" value="Pol/histidinol_Pase-like"/>
</dbReference>
<dbReference type="SUPFAM" id="SSF89550">
    <property type="entry name" value="PHP domain-like"/>
    <property type="match status" value="1"/>
</dbReference>
<dbReference type="Gene3D" id="3.20.20.140">
    <property type="entry name" value="Metal-dependent hydrolases"/>
    <property type="match status" value="1"/>
</dbReference>
<dbReference type="InterPro" id="IPR010140">
    <property type="entry name" value="Histidinol_P_phosphatase_HisJ"/>
</dbReference>
<evidence type="ECO:0000256" key="5">
    <source>
        <dbReference type="ARBA" id="ARBA00022801"/>
    </source>
</evidence>
<name>A0A941F1X2_9BACT</name>
<comment type="caution">
    <text evidence="10">The sequence shown here is derived from an EMBL/GenBank/DDBJ whole genome shotgun (WGS) entry which is preliminary data.</text>
</comment>
<dbReference type="GO" id="GO:0005737">
    <property type="term" value="C:cytoplasm"/>
    <property type="evidence" value="ECO:0007669"/>
    <property type="project" value="TreeGrafter"/>
</dbReference>
<protein>
    <recommendedName>
        <fullName evidence="3 8">Histidinol-phosphatase</fullName>
        <shortName evidence="8">HolPase</shortName>
        <ecNumber evidence="3 8">3.1.3.15</ecNumber>
    </recommendedName>
</protein>
<gene>
    <name evidence="10" type="ORF">KDU71_04685</name>
</gene>
<evidence type="ECO:0000256" key="2">
    <source>
        <dbReference type="ARBA" id="ARBA00009152"/>
    </source>
</evidence>
<organism evidence="10 11">
    <name type="scientific">Carboxylicivirga sediminis</name>
    <dbReference type="NCBI Taxonomy" id="2006564"/>
    <lineage>
        <taxon>Bacteria</taxon>
        <taxon>Pseudomonadati</taxon>
        <taxon>Bacteroidota</taxon>
        <taxon>Bacteroidia</taxon>
        <taxon>Marinilabiliales</taxon>
        <taxon>Marinilabiliaceae</taxon>
        <taxon>Carboxylicivirga</taxon>
    </lineage>
</organism>
<dbReference type="RefSeq" id="WP_212188754.1">
    <property type="nucleotide sequence ID" value="NZ_JAGTAR010000005.1"/>
</dbReference>
<dbReference type="Proteomes" id="UP000679220">
    <property type="component" value="Unassembled WGS sequence"/>
</dbReference>
<dbReference type="PANTHER" id="PTHR21039">
    <property type="entry name" value="HISTIDINOL PHOSPHATASE-RELATED"/>
    <property type="match status" value="1"/>
</dbReference>
<comment type="catalytic activity">
    <reaction evidence="7 8">
        <text>L-histidinol phosphate + H2O = L-histidinol + phosphate</text>
        <dbReference type="Rhea" id="RHEA:14465"/>
        <dbReference type="ChEBI" id="CHEBI:15377"/>
        <dbReference type="ChEBI" id="CHEBI:43474"/>
        <dbReference type="ChEBI" id="CHEBI:57699"/>
        <dbReference type="ChEBI" id="CHEBI:57980"/>
        <dbReference type="EC" id="3.1.3.15"/>
    </reaction>
</comment>
<evidence type="ECO:0000259" key="9">
    <source>
        <dbReference type="Pfam" id="PF02811"/>
    </source>
</evidence>
<evidence type="ECO:0000256" key="6">
    <source>
        <dbReference type="ARBA" id="ARBA00023102"/>
    </source>
</evidence>
<evidence type="ECO:0000256" key="4">
    <source>
        <dbReference type="ARBA" id="ARBA00022605"/>
    </source>
</evidence>
<dbReference type="EC" id="3.1.3.15" evidence="3 8"/>
<dbReference type="Pfam" id="PF02811">
    <property type="entry name" value="PHP"/>
    <property type="match status" value="1"/>
</dbReference>